<dbReference type="Proteomes" id="UP001055879">
    <property type="component" value="Linkage Group LG15"/>
</dbReference>
<comment type="caution">
    <text evidence="1">The sequence shown here is derived from an EMBL/GenBank/DDBJ whole genome shotgun (WGS) entry which is preliminary data.</text>
</comment>
<gene>
    <name evidence="1" type="ORF">L6452_39164</name>
</gene>
<sequence length="124" mass="14924">MTKQRFFLTEYSRGGKLFKGCVGVPKVGGNRELLLEDAHKSKYSIHPRSTKMYRDLKLHYWCPVMKLYVARYMERCVTCLQVKVDHQRPYMILQSLEIPEWKWEHITMDFVTKLPKTLRYHDII</sequence>
<name>A0ACB8XSP4_ARCLA</name>
<keyword evidence="2" id="KW-1185">Reference proteome</keyword>
<reference evidence="1 2" key="2">
    <citation type="journal article" date="2022" name="Mol. Ecol. Resour.">
        <title>The genomes of chicory, endive, great burdock and yacon provide insights into Asteraceae paleo-polyploidization history and plant inulin production.</title>
        <authorList>
            <person name="Fan W."/>
            <person name="Wang S."/>
            <person name="Wang H."/>
            <person name="Wang A."/>
            <person name="Jiang F."/>
            <person name="Liu H."/>
            <person name="Zhao H."/>
            <person name="Xu D."/>
            <person name="Zhang Y."/>
        </authorList>
    </citation>
    <scope>NUCLEOTIDE SEQUENCE [LARGE SCALE GENOMIC DNA]</scope>
    <source>
        <strain evidence="2">cv. Niubang</strain>
    </source>
</reference>
<protein>
    <submittedName>
        <fullName evidence="1">Uncharacterized protein</fullName>
    </submittedName>
</protein>
<evidence type="ECO:0000313" key="1">
    <source>
        <dbReference type="EMBL" id="KAI3673054.1"/>
    </source>
</evidence>
<reference evidence="2" key="1">
    <citation type="journal article" date="2022" name="Mol. Ecol. Resour.">
        <title>The genomes of chicory, endive, great burdock and yacon provide insights into Asteraceae palaeo-polyploidization history and plant inulin production.</title>
        <authorList>
            <person name="Fan W."/>
            <person name="Wang S."/>
            <person name="Wang H."/>
            <person name="Wang A."/>
            <person name="Jiang F."/>
            <person name="Liu H."/>
            <person name="Zhao H."/>
            <person name="Xu D."/>
            <person name="Zhang Y."/>
        </authorList>
    </citation>
    <scope>NUCLEOTIDE SEQUENCE [LARGE SCALE GENOMIC DNA]</scope>
    <source>
        <strain evidence="2">cv. Niubang</strain>
    </source>
</reference>
<accession>A0ACB8XSP4</accession>
<evidence type="ECO:0000313" key="2">
    <source>
        <dbReference type="Proteomes" id="UP001055879"/>
    </source>
</evidence>
<organism evidence="1 2">
    <name type="scientific">Arctium lappa</name>
    <name type="common">Greater burdock</name>
    <name type="synonym">Lappa major</name>
    <dbReference type="NCBI Taxonomy" id="4217"/>
    <lineage>
        <taxon>Eukaryota</taxon>
        <taxon>Viridiplantae</taxon>
        <taxon>Streptophyta</taxon>
        <taxon>Embryophyta</taxon>
        <taxon>Tracheophyta</taxon>
        <taxon>Spermatophyta</taxon>
        <taxon>Magnoliopsida</taxon>
        <taxon>eudicotyledons</taxon>
        <taxon>Gunneridae</taxon>
        <taxon>Pentapetalae</taxon>
        <taxon>asterids</taxon>
        <taxon>campanulids</taxon>
        <taxon>Asterales</taxon>
        <taxon>Asteraceae</taxon>
        <taxon>Carduoideae</taxon>
        <taxon>Cardueae</taxon>
        <taxon>Arctiinae</taxon>
        <taxon>Arctium</taxon>
    </lineage>
</organism>
<proteinExistence type="predicted"/>
<dbReference type="EMBL" id="CM042061">
    <property type="protein sequence ID" value="KAI3673054.1"/>
    <property type="molecule type" value="Genomic_DNA"/>
</dbReference>